<evidence type="ECO:0000256" key="13">
    <source>
        <dbReference type="ARBA" id="ARBA00023136"/>
    </source>
</evidence>
<evidence type="ECO:0000313" key="18">
    <source>
        <dbReference type="Proteomes" id="UP000072530"/>
    </source>
</evidence>
<evidence type="ECO:0000256" key="14">
    <source>
        <dbReference type="SAM" id="Phobius"/>
    </source>
</evidence>
<evidence type="ECO:0000256" key="1">
    <source>
        <dbReference type="ARBA" id="ARBA00000085"/>
    </source>
</evidence>
<keyword evidence="4" id="KW-1003">Cell membrane</keyword>
<dbReference type="Proteomes" id="UP000072530">
    <property type="component" value="Unassembled WGS sequence"/>
</dbReference>
<evidence type="ECO:0000256" key="6">
    <source>
        <dbReference type="ARBA" id="ARBA00022679"/>
    </source>
</evidence>
<evidence type="ECO:0000259" key="16">
    <source>
        <dbReference type="PROSITE" id="PS50885"/>
    </source>
</evidence>
<dbReference type="PROSITE" id="PS50885">
    <property type="entry name" value="HAMP"/>
    <property type="match status" value="1"/>
</dbReference>
<dbReference type="SMART" id="SM00304">
    <property type="entry name" value="HAMP"/>
    <property type="match status" value="1"/>
</dbReference>
<keyword evidence="12" id="KW-0902">Two-component regulatory system</keyword>
<evidence type="ECO:0000313" key="17">
    <source>
        <dbReference type="EMBL" id="CYV06962.1"/>
    </source>
</evidence>
<dbReference type="InterPro" id="IPR003594">
    <property type="entry name" value="HATPase_dom"/>
</dbReference>
<comment type="subcellular location">
    <subcellularLocation>
        <location evidence="2">Cell membrane</location>
        <topology evidence="2">Multi-pass membrane protein</topology>
    </subcellularLocation>
</comment>
<evidence type="ECO:0000256" key="8">
    <source>
        <dbReference type="ARBA" id="ARBA00022741"/>
    </source>
</evidence>
<dbReference type="Gene3D" id="6.10.340.10">
    <property type="match status" value="1"/>
</dbReference>
<evidence type="ECO:0000256" key="2">
    <source>
        <dbReference type="ARBA" id="ARBA00004651"/>
    </source>
</evidence>
<evidence type="ECO:0000256" key="5">
    <source>
        <dbReference type="ARBA" id="ARBA00022553"/>
    </source>
</evidence>
<evidence type="ECO:0000259" key="15">
    <source>
        <dbReference type="PROSITE" id="PS50109"/>
    </source>
</evidence>
<dbReference type="InterPro" id="IPR003661">
    <property type="entry name" value="HisK_dim/P_dom"/>
</dbReference>
<dbReference type="PANTHER" id="PTHR45528:SF1">
    <property type="entry name" value="SENSOR HISTIDINE KINASE CPXA"/>
    <property type="match status" value="1"/>
</dbReference>
<dbReference type="Pfam" id="PF00512">
    <property type="entry name" value="HisKA"/>
    <property type="match status" value="1"/>
</dbReference>
<feature type="transmembrane region" description="Helical" evidence="14">
    <location>
        <begin position="12"/>
        <end position="34"/>
    </location>
</feature>
<dbReference type="Gene3D" id="1.10.287.130">
    <property type="match status" value="1"/>
</dbReference>
<dbReference type="Pfam" id="PF02518">
    <property type="entry name" value="HATPase_c"/>
    <property type="match status" value="1"/>
</dbReference>
<dbReference type="InterPro" id="IPR036890">
    <property type="entry name" value="HATPase_C_sf"/>
</dbReference>
<keyword evidence="7 14" id="KW-0812">Transmembrane</keyword>
<keyword evidence="5" id="KW-0597">Phosphoprotein</keyword>
<dbReference type="EC" id="2.7.13.3" evidence="3"/>
<dbReference type="Pfam" id="PF00672">
    <property type="entry name" value="HAMP"/>
    <property type="match status" value="1"/>
</dbReference>
<dbReference type="SUPFAM" id="SSF55874">
    <property type="entry name" value="ATPase domain of HSP90 chaperone/DNA topoisomerase II/histidine kinase"/>
    <property type="match status" value="1"/>
</dbReference>
<evidence type="ECO:0000256" key="10">
    <source>
        <dbReference type="ARBA" id="ARBA00022840"/>
    </source>
</evidence>
<dbReference type="InterPro" id="IPR036097">
    <property type="entry name" value="HisK_dim/P_sf"/>
</dbReference>
<gene>
    <name evidence="17" type="primary">baeS</name>
    <name evidence="17" type="ORF">ERS132393_02074</name>
</gene>
<dbReference type="RefSeq" id="WP_044670101.1">
    <property type="nucleotide sequence ID" value="NZ_CEDJ01000020.1"/>
</dbReference>
<dbReference type="InterPro" id="IPR005467">
    <property type="entry name" value="His_kinase_dom"/>
</dbReference>
<dbReference type="InterPro" id="IPR003660">
    <property type="entry name" value="HAMP_dom"/>
</dbReference>
<protein>
    <recommendedName>
        <fullName evidence="3">histidine kinase</fullName>
        <ecNumber evidence="3">2.7.13.3</ecNumber>
    </recommendedName>
</protein>
<evidence type="ECO:0000256" key="3">
    <source>
        <dbReference type="ARBA" id="ARBA00012438"/>
    </source>
</evidence>
<dbReference type="GO" id="GO:0005886">
    <property type="term" value="C:plasma membrane"/>
    <property type="evidence" value="ECO:0007669"/>
    <property type="project" value="UniProtKB-SubCell"/>
</dbReference>
<dbReference type="SMART" id="SM00388">
    <property type="entry name" value="HisKA"/>
    <property type="match status" value="1"/>
</dbReference>
<dbReference type="SUPFAM" id="SSF47384">
    <property type="entry name" value="Homodimeric domain of signal transducing histidine kinase"/>
    <property type="match status" value="1"/>
</dbReference>
<dbReference type="FunFam" id="1.10.287.130:FF:000001">
    <property type="entry name" value="Two-component sensor histidine kinase"/>
    <property type="match status" value="1"/>
</dbReference>
<dbReference type="InterPro" id="IPR050398">
    <property type="entry name" value="HssS/ArlS-like"/>
</dbReference>
<comment type="catalytic activity">
    <reaction evidence="1">
        <text>ATP + protein L-histidine = ADP + protein N-phospho-L-histidine.</text>
        <dbReference type="EC" id="2.7.13.3"/>
    </reaction>
</comment>
<name>A0A0Z8A3V1_STRSU</name>
<evidence type="ECO:0000256" key="12">
    <source>
        <dbReference type="ARBA" id="ARBA00023012"/>
    </source>
</evidence>
<dbReference type="PRINTS" id="PR00344">
    <property type="entry name" value="BCTRLSENSOR"/>
</dbReference>
<feature type="domain" description="HAMP" evidence="16">
    <location>
        <begin position="176"/>
        <end position="228"/>
    </location>
</feature>
<reference evidence="17 18" key="1">
    <citation type="submission" date="2016-02" db="EMBL/GenBank/DDBJ databases">
        <authorList>
            <consortium name="Pathogen Informatics"/>
        </authorList>
    </citation>
    <scope>NUCLEOTIDE SEQUENCE [LARGE SCALE GENOMIC DNA]</scope>
    <source>
        <strain evidence="17 18">LSS31</strain>
    </source>
</reference>
<organism evidence="17 18">
    <name type="scientific">Streptococcus suis</name>
    <dbReference type="NCBI Taxonomy" id="1307"/>
    <lineage>
        <taxon>Bacteria</taxon>
        <taxon>Bacillati</taxon>
        <taxon>Bacillota</taxon>
        <taxon>Bacilli</taxon>
        <taxon>Lactobacillales</taxon>
        <taxon>Streptococcaceae</taxon>
        <taxon>Streptococcus</taxon>
    </lineage>
</organism>
<dbReference type="InterPro" id="IPR004358">
    <property type="entry name" value="Sig_transdc_His_kin-like_C"/>
</dbReference>
<dbReference type="CDD" id="cd00082">
    <property type="entry name" value="HisKA"/>
    <property type="match status" value="1"/>
</dbReference>
<evidence type="ECO:0000256" key="7">
    <source>
        <dbReference type="ARBA" id="ARBA00022692"/>
    </source>
</evidence>
<dbReference type="CDD" id="cd00075">
    <property type="entry name" value="HATPase"/>
    <property type="match status" value="1"/>
</dbReference>
<dbReference type="EMBL" id="FIGG01000013">
    <property type="protein sequence ID" value="CYV06962.1"/>
    <property type="molecule type" value="Genomic_DNA"/>
</dbReference>
<accession>A0A0Z8A3V1</accession>
<evidence type="ECO:0000256" key="4">
    <source>
        <dbReference type="ARBA" id="ARBA00022475"/>
    </source>
</evidence>
<dbReference type="GO" id="GO:0005524">
    <property type="term" value="F:ATP binding"/>
    <property type="evidence" value="ECO:0007669"/>
    <property type="project" value="UniProtKB-KW"/>
</dbReference>
<dbReference type="SMART" id="SM00387">
    <property type="entry name" value="HATPase_c"/>
    <property type="match status" value="1"/>
</dbReference>
<keyword evidence="11 14" id="KW-1133">Transmembrane helix</keyword>
<keyword evidence="13 14" id="KW-0472">Membrane</keyword>
<dbReference type="PANTHER" id="PTHR45528">
    <property type="entry name" value="SENSOR HISTIDINE KINASE CPXA"/>
    <property type="match status" value="1"/>
</dbReference>
<feature type="domain" description="Histidine kinase" evidence="15">
    <location>
        <begin position="243"/>
        <end position="458"/>
    </location>
</feature>
<feature type="transmembrane region" description="Helical" evidence="14">
    <location>
        <begin position="148"/>
        <end position="170"/>
    </location>
</feature>
<keyword evidence="9 17" id="KW-0418">Kinase</keyword>
<evidence type="ECO:0000256" key="9">
    <source>
        <dbReference type="ARBA" id="ARBA00022777"/>
    </source>
</evidence>
<dbReference type="Gene3D" id="3.30.565.10">
    <property type="entry name" value="Histidine kinase-like ATPase, C-terminal domain"/>
    <property type="match status" value="1"/>
</dbReference>
<keyword evidence="8" id="KW-0547">Nucleotide-binding</keyword>
<keyword evidence="10" id="KW-0067">ATP-binding</keyword>
<keyword evidence="6 17" id="KW-0808">Transferase</keyword>
<dbReference type="CDD" id="cd06225">
    <property type="entry name" value="HAMP"/>
    <property type="match status" value="1"/>
</dbReference>
<dbReference type="SUPFAM" id="SSF158472">
    <property type="entry name" value="HAMP domain-like"/>
    <property type="match status" value="1"/>
</dbReference>
<dbReference type="GO" id="GO:0000155">
    <property type="term" value="F:phosphorelay sensor kinase activity"/>
    <property type="evidence" value="ECO:0007669"/>
    <property type="project" value="InterPro"/>
</dbReference>
<evidence type="ECO:0000256" key="11">
    <source>
        <dbReference type="ARBA" id="ARBA00022989"/>
    </source>
</evidence>
<proteinExistence type="predicted"/>
<dbReference type="AlphaFoldDB" id="A0A0Z8A3V1"/>
<dbReference type="PROSITE" id="PS50109">
    <property type="entry name" value="HIS_KIN"/>
    <property type="match status" value="1"/>
</dbReference>
<sequence length="460" mass="52457">MKLQKRIFRLNMIMLIFSLVAMLGVSVYVVNSIYRNQETWQSTSQKTASSQQSLEKFSGSDFAVLADELASNDARLYVESNGEAVFSNLKDDADEILGVTVSSTTHTSYVDGEIVISRKLATDGQVYYLYALLEDLEDQKESQEFQAFLIQLLLVGGIGIVVVVVLNFFFTRRLLGVIMRPLEELHSGVERIQQGDYTVPLTYQGDKEFEELTQGFNQMQTSLLDAREKNQLYEQNRTQMVADISHDLRTPLTSIKGYAKGILDGIANTDEKRNQYLTVIYQKSQVMEKLLEKLFAFSQLQTDKMPFDKVKLDLAIFLQSYVREKTEELVDEDIRFSLEVSDGLPVEIDPIQFRRILDNLVDNARKYAAVKPLIISITGQMQEQEVVWTFTDNGKGVEKNRLDLIFEEFYRADATRQQVEGHGLGLAIVKNIIERLGGRVSVEATPGLRFIFRLPRKDMK</sequence>